<dbReference type="RefSeq" id="WP_070143432.1">
    <property type="nucleotide sequence ID" value="NZ_LXLT01000035.1"/>
</dbReference>
<accession>A0A1E8B6P1</accession>
<dbReference type="CDD" id="cd04301">
    <property type="entry name" value="NAT_SF"/>
    <property type="match status" value="1"/>
</dbReference>
<dbReference type="SUPFAM" id="SSF55729">
    <property type="entry name" value="Acyl-CoA N-acyltransferases (Nat)"/>
    <property type="match status" value="1"/>
</dbReference>
<dbReference type="InterPro" id="IPR016181">
    <property type="entry name" value="Acyl_CoA_acyltransferase"/>
</dbReference>
<comment type="caution">
    <text evidence="1">The sequence shown here is derived from an EMBL/GenBank/DDBJ whole genome shotgun (WGS) entry which is preliminary data.</text>
</comment>
<dbReference type="PATRIC" id="fig|86662.25.peg.2865"/>
<dbReference type="Pfam" id="PF13527">
    <property type="entry name" value="Acetyltransf_9"/>
    <property type="match status" value="1"/>
</dbReference>
<reference evidence="1 2" key="1">
    <citation type="submission" date="2016-05" db="EMBL/GenBank/DDBJ databases">
        <title>Bacillus thuringiensis and Bacillus weihenstephanensis as novel biocontrol agents of wilt causing Verticillium species.</title>
        <authorList>
            <person name="Hollensteiner J."/>
            <person name="Wemheuer F."/>
            <person name="Harting R."/>
            <person name="Kolarzyk A."/>
            <person name="Diaz-Valerio S."/>
            <person name="Poehlein A."/>
            <person name="Brzuszkiewicz E."/>
            <person name="Nesemann K."/>
            <person name="Braus-Stromeyer S."/>
            <person name="Braus G."/>
            <person name="Daniel R."/>
            <person name="Liesegang H."/>
        </authorList>
    </citation>
    <scope>NUCLEOTIDE SEQUENCE [LARGE SCALE GENOMIC DNA]</scope>
    <source>
        <strain evidence="1 2">GOE8</strain>
    </source>
</reference>
<gene>
    <name evidence="1" type="ORF">BWGOE8_28130</name>
</gene>
<dbReference type="AlphaFoldDB" id="A0A1E8B6P1"/>
<dbReference type="Gene3D" id="3.40.630.30">
    <property type="match status" value="1"/>
</dbReference>
<evidence type="ECO:0000313" key="2">
    <source>
        <dbReference type="Proteomes" id="UP000175706"/>
    </source>
</evidence>
<organism evidence="1 2">
    <name type="scientific">Bacillus mycoides</name>
    <dbReference type="NCBI Taxonomy" id="1405"/>
    <lineage>
        <taxon>Bacteria</taxon>
        <taxon>Bacillati</taxon>
        <taxon>Bacillota</taxon>
        <taxon>Bacilli</taxon>
        <taxon>Bacillales</taxon>
        <taxon>Bacillaceae</taxon>
        <taxon>Bacillus</taxon>
        <taxon>Bacillus cereus group</taxon>
    </lineage>
</organism>
<evidence type="ECO:0000313" key="1">
    <source>
        <dbReference type="EMBL" id="OFD78303.1"/>
    </source>
</evidence>
<dbReference type="EMBL" id="LXLT01000035">
    <property type="protein sequence ID" value="OFD78303.1"/>
    <property type="molecule type" value="Genomic_DNA"/>
</dbReference>
<dbReference type="Proteomes" id="UP000175706">
    <property type="component" value="Unassembled WGS sequence"/>
</dbReference>
<proteinExistence type="predicted"/>
<protein>
    <submittedName>
        <fullName evidence="1">Acetyltransferase</fullName>
    </submittedName>
</protein>
<name>A0A1E8B6P1_BACMY</name>
<sequence length="195" mass="21994">MTTHIVQSTNYNQASDALRREIAVMLHRVWPDFDPLPEEKIPETHLKEFNVRTFYSYIDGKLVSYAGVVRKTIHHNGQTFNIAGLSCVATDPDYHGQGLGLQTVAAATVWIEKQSDIDFGIFTCKPSLAPFYNRAGSWPVLPDIVLIGREDEDALSSESLEVVVLMRLFSKKANFHKSMLRHTTINLDFPVGQFL</sequence>